<dbReference type="InterPro" id="IPR057336">
    <property type="entry name" value="GerAC_N"/>
</dbReference>
<evidence type="ECO:0000259" key="9">
    <source>
        <dbReference type="Pfam" id="PF25198"/>
    </source>
</evidence>
<dbReference type="RefSeq" id="WP_176008321.1">
    <property type="nucleotide sequence ID" value="NZ_CP041372.2"/>
</dbReference>
<dbReference type="InterPro" id="IPR038501">
    <property type="entry name" value="Spore_GerAC_C_sf"/>
</dbReference>
<gene>
    <name evidence="10" type="ORF">FLK61_26330</name>
</gene>
<dbReference type="NCBIfam" id="TIGR02887">
    <property type="entry name" value="spore_ger_x_C"/>
    <property type="match status" value="1"/>
</dbReference>
<evidence type="ECO:0000313" key="11">
    <source>
        <dbReference type="Proteomes" id="UP000318138"/>
    </source>
</evidence>
<dbReference type="GO" id="GO:0009847">
    <property type="term" value="P:spore germination"/>
    <property type="evidence" value="ECO:0007669"/>
    <property type="project" value="InterPro"/>
</dbReference>
<dbReference type="Pfam" id="PF05504">
    <property type="entry name" value="Spore_GerAC"/>
    <property type="match status" value="1"/>
</dbReference>
<keyword evidence="5" id="KW-0472">Membrane</keyword>
<evidence type="ECO:0000256" key="7">
    <source>
        <dbReference type="ARBA" id="ARBA00023288"/>
    </source>
</evidence>
<dbReference type="GO" id="GO:0016020">
    <property type="term" value="C:membrane"/>
    <property type="evidence" value="ECO:0007669"/>
    <property type="project" value="UniProtKB-SubCell"/>
</dbReference>
<protein>
    <submittedName>
        <fullName evidence="10">Ger(X)C family spore germination protein</fullName>
    </submittedName>
</protein>
<feature type="domain" description="Spore germination GerAC-like C-terminal" evidence="8">
    <location>
        <begin position="202"/>
        <end position="354"/>
    </location>
</feature>
<evidence type="ECO:0000256" key="4">
    <source>
        <dbReference type="ARBA" id="ARBA00022729"/>
    </source>
</evidence>
<comment type="subcellular location">
    <subcellularLocation>
        <location evidence="1">Membrane</location>
        <topology evidence="1">Lipid-anchor</topology>
    </subcellularLocation>
</comment>
<evidence type="ECO:0000256" key="1">
    <source>
        <dbReference type="ARBA" id="ARBA00004635"/>
    </source>
</evidence>
<feature type="domain" description="Spore germination protein N-terminal" evidence="9">
    <location>
        <begin position="31"/>
        <end position="193"/>
    </location>
</feature>
<sequence>MRLHEKIREGMIFLFVAFWLSGCSPITENNLIEEISPITFLSISKADEGKLKVSTIFPPLSKEDKIVISHEVDLLKEGIQKYNFNFYQEVKSGQMRMLVISEELGQEGIMSIVNTLLTDPDISPRIYLVIMRGNFEEFLESQLDNAENFDYSFYRMLKHYEDRNQGELTVVNLHQFKNLLYTPYSDPFLPIYSIQGDGVNYEGTALFQNDKLVETISSIDDRIFQLINNNHYLAVLPIREFEIVLGHVRSKIDVNIDSSNSTIFFTVSIDSKIEEYRGEKQLFDPQELENLKADIETYLEQQTYEFLKKMQELKVDPLQLGIQTKRPFSKPMEEEEWIDMFEKMYMNVKYNVNIDPLTDANSRRPNF</sequence>
<name>A0A859FC13_9BACI</name>
<evidence type="ECO:0000256" key="5">
    <source>
        <dbReference type="ARBA" id="ARBA00023136"/>
    </source>
</evidence>
<dbReference type="EMBL" id="CP041372">
    <property type="protein sequence ID" value="QKS70281.1"/>
    <property type="molecule type" value="Genomic_DNA"/>
</dbReference>
<evidence type="ECO:0000313" key="10">
    <source>
        <dbReference type="EMBL" id="QKS70281.1"/>
    </source>
</evidence>
<accession>A0A859FC13</accession>
<keyword evidence="11" id="KW-1185">Reference proteome</keyword>
<proteinExistence type="inferred from homology"/>
<keyword evidence="6" id="KW-0564">Palmitate</keyword>
<comment type="similarity">
    <text evidence="2">Belongs to the GerABKC lipoprotein family.</text>
</comment>
<dbReference type="InterPro" id="IPR046953">
    <property type="entry name" value="Spore_GerAC-like_C"/>
</dbReference>
<evidence type="ECO:0000256" key="3">
    <source>
        <dbReference type="ARBA" id="ARBA00022544"/>
    </source>
</evidence>
<keyword evidence="4" id="KW-0732">Signal</keyword>
<reference evidence="11" key="1">
    <citation type="submission" date="2019-07" db="EMBL/GenBank/DDBJ databases">
        <title>Bacillus alkalisoli sp. nov. isolated from saline soil.</title>
        <authorList>
            <person name="Sun J.-Q."/>
            <person name="Xu L."/>
        </authorList>
    </citation>
    <scope>NUCLEOTIDE SEQUENCE [LARGE SCALE GENOMIC DNA]</scope>
    <source>
        <strain evidence="11">M4U3P1</strain>
    </source>
</reference>
<dbReference type="Pfam" id="PF25198">
    <property type="entry name" value="Spore_GerAC_N"/>
    <property type="match status" value="1"/>
</dbReference>
<dbReference type="Gene3D" id="3.30.300.210">
    <property type="entry name" value="Nutrient germinant receptor protein C, domain 3"/>
    <property type="match status" value="1"/>
</dbReference>
<keyword evidence="3" id="KW-0309">Germination</keyword>
<dbReference type="Proteomes" id="UP000318138">
    <property type="component" value="Chromosome"/>
</dbReference>
<dbReference type="PANTHER" id="PTHR35789">
    <property type="entry name" value="SPORE GERMINATION PROTEIN B3"/>
    <property type="match status" value="1"/>
</dbReference>
<dbReference type="PANTHER" id="PTHR35789:SF1">
    <property type="entry name" value="SPORE GERMINATION PROTEIN B3"/>
    <property type="match status" value="1"/>
</dbReference>
<dbReference type="InterPro" id="IPR008844">
    <property type="entry name" value="Spore_GerAC-like"/>
</dbReference>
<evidence type="ECO:0000256" key="2">
    <source>
        <dbReference type="ARBA" id="ARBA00007886"/>
    </source>
</evidence>
<dbReference type="AlphaFoldDB" id="A0A859FC13"/>
<keyword evidence="7" id="KW-0449">Lipoprotein</keyword>
<dbReference type="KEGG" id="psua:FLK61_26330"/>
<dbReference type="PROSITE" id="PS51257">
    <property type="entry name" value="PROKAR_LIPOPROTEIN"/>
    <property type="match status" value="1"/>
</dbReference>
<evidence type="ECO:0000259" key="8">
    <source>
        <dbReference type="Pfam" id="PF05504"/>
    </source>
</evidence>
<evidence type="ECO:0000256" key="6">
    <source>
        <dbReference type="ARBA" id="ARBA00023139"/>
    </source>
</evidence>
<organism evidence="10 11">
    <name type="scientific">Paenalkalicoccus suaedae</name>
    <dbReference type="NCBI Taxonomy" id="2592382"/>
    <lineage>
        <taxon>Bacteria</taxon>
        <taxon>Bacillati</taxon>
        <taxon>Bacillota</taxon>
        <taxon>Bacilli</taxon>
        <taxon>Bacillales</taxon>
        <taxon>Bacillaceae</taxon>
        <taxon>Paenalkalicoccus</taxon>
    </lineage>
</organism>